<dbReference type="InterPro" id="IPR013103">
    <property type="entry name" value="RVT_2"/>
</dbReference>
<evidence type="ECO:0000259" key="4">
    <source>
        <dbReference type="Pfam" id="PF13976"/>
    </source>
</evidence>
<dbReference type="PANTHER" id="PTHR11439:SF495">
    <property type="entry name" value="REVERSE TRANSCRIPTASE, RNA-DEPENDENT DNA POLYMERASE-RELATED"/>
    <property type="match status" value="1"/>
</dbReference>
<dbReference type="Pfam" id="PF13976">
    <property type="entry name" value="gag_pre-integrs"/>
    <property type="match status" value="1"/>
</dbReference>
<dbReference type="SUPFAM" id="SSF56672">
    <property type="entry name" value="DNA/RNA polymerases"/>
    <property type="match status" value="1"/>
</dbReference>
<feature type="coiled-coil region" evidence="1">
    <location>
        <begin position="446"/>
        <end position="477"/>
    </location>
</feature>
<dbReference type="InterPro" id="IPR043502">
    <property type="entry name" value="DNA/RNA_pol_sf"/>
</dbReference>
<reference evidence="5" key="1">
    <citation type="journal article" date="2019" name="Sci. Rep.">
        <title>Draft genome of Tanacetum cinerariifolium, the natural source of mosquito coil.</title>
        <authorList>
            <person name="Yamashiro T."/>
            <person name="Shiraishi A."/>
            <person name="Satake H."/>
            <person name="Nakayama K."/>
        </authorList>
    </citation>
    <scope>NUCLEOTIDE SEQUENCE</scope>
</reference>
<name>A0A6L2N3D3_TANCI</name>
<dbReference type="Pfam" id="PF07727">
    <property type="entry name" value="RVT_2"/>
    <property type="match status" value="1"/>
</dbReference>
<dbReference type="CDD" id="cd09272">
    <property type="entry name" value="RNase_HI_RT_Ty1"/>
    <property type="match status" value="1"/>
</dbReference>
<comment type="caution">
    <text evidence="5">The sequence shown here is derived from an EMBL/GenBank/DDBJ whole genome shotgun (WGS) entry which is preliminary data.</text>
</comment>
<feature type="region of interest" description="Disordered" evidence="2">
    <location>
        <begin position="104"/>
        <end position="126"/>
    </location>
</feature>
<evidence type="ECO:0000313" key="5">
    <source>
        <dbReference type="EMBL" id="GEU80700.1"/>
    </source>
</evidence>
<feature type="compositionally biased region" description="Basic and acidic residues" evidence="2">
    <location>
        <begin position="1"/>
        <end position="10"/>
    </location>
</feature>
<protein>
    <submittedName>
        <fullName evidence="5">Uncharacterized protein</fullName>
    </submittedName>
</protein>
<dbReference type="Pfam" id="PF14223">
    <property type="entry name" value="Retrotran_gag_2"/>
    <property type="match status" value="1"/>
</dbReference>
<feature type="compositionally biased region" description="Low complexity" evidence="2">
    <location>
        <begin position="1705"/>
        <end position="1717"/>
    </location>
</feature>
<dbReference type="PANTHER" id="PTHR11439">
    <property type="entry name" value="GAG-POL-RELATED RETROTRANSPOSON"/>
    <property type="match status" value="1"/>
</dbReference>
<feature type="coiled-coil region" evidence="1">
    <location>
        <begin position="1215"/>
        <end position="1242"/>
    </location>
</feature>
<evidence type="ECO:0000256" key="1">
    <source>
        <dbReference type="SAM" id="Coils"/>
    </source>
</evidence>
<feature type="domain" description="GAG-pre-integrase" evidence="4">
    <location>
        <begin position="290"/>
        <end position="363"/>
    </location>
</feature>
<evidence type="ECO:0000259" key="3">
    <source>
        <dbReference type="Pfam" id="PF07727"/>
    </source>
</evidence>
<keyword evidence="1" id="KW-0175">Coiled coil</keyword>
<sequence>MTGDDNHDGDQPETLNPTQPIPPPTSQLPHTVSSIKLSILKRGNMISGVKPQLSLFMNKKCDLENTPVNDRYAEGIYPVPPPITGNYMPSRPDVKIDYSKFTYSPKQTPVDESDSKPVEYASSYSDSSVEKTTSMSALVDNAPKIVCEPNVWTDAPIIEEYESDSDDDSVSHVQENIEKASFAFTDSVKHVKSRNKAHLADYQEFKGGSVAFGGSNGRITGKGKINTGRLYFKDVYYVEELKHYNIFSVSQMYDKKNKVLFTDTDYLVLSYYFKLPDENQVLLKIPRQHNMYSFNLKNIDPSGDLSCLLTKASIDESNKWHRRLGHVNFKNLNKLVKGNLVRGLPSKIFENDHTCVAFQKGKQHKASCKAKIVSSMNQPLQILRMDLFGPTSGSRGNIVMPELHNKMELPRERKGTLLRSAYLTNVKSLEDKIQKTTDCKTCEKPVSQVEKIFQEELEKLKRQEKEANDALRKEATHDYLDANTNSTNLLNGASAPVSAACPSKALNDVEPSYPDDPSMPYLKDIFASPSEGIFTNSSYDNEGMVTDFNNLETTVNVSPTSTTGIHTIHPKTQILRDPMLAVQIRSKMKKNSKAHALDKKDENGVVTRNKARLVAQGHRQEERIDYDEVFAHVARIEAIRIFLAFASYIGFIVYQMDVKSAFLYGIINEEVYVDDIIFGSTKKSRCDEFEELMKNRFQMSSMGELTFFLGLQKPLVKDEEAADVDVHLYRSMIGSLMYLTASRPDIMFAVCVCSRFQVTSKTSHLQAVKRIFSDYAGVNLNMKSTTGEAEYVVAAHCCVQVLWIQNQLLDYGFNLMNTKIYIDNESTICIVKNPVFHSKTKHIEIRHHFIRDAYEKKLIQVLKIHIDDNVVDLLTKAFDELTHLDVMRTVLNLGIDGFLCTIYVEKDGVEVTAAKPIIMTTPTFTKTYNLIAYFAKPAESEGFEQIIDFLYGSSVRYVLTTSPTIHTYCIKQFWLTAKVKTINDEVRVQALIDAKRVIIKESSIRRTLKLDDEKGKAYNFDLQHSKKVLSMQDIDEEEPAKVEKVLEVVTTAKLIIKVVTTTEPTTTAAQAPKASAPRRRRGVVIKDPKEIASSVIVHIEVQSKDKGKGILIEEPKPLKGQAQIKADKAFARQYQALKRKPLTEAQAMKNMIIYHKNMVGFKMNFFKGMTYNKIRPLFEKHYNSTHAFLERVEKDVTVQVKEIEEEGNKRQGESMEQEIAKKQRMDEEEEELKRHLQIMVNDDDDVYTEATPLASKKLIKERFETTEPKNFLDDFLLNILKIMFEKPNIEASVWKDQKGRYGLAKKYPLTHFTLEKILNNVRLEVKEESEMCLELIRPAKDVTTTQIEVCSISKTYSFTYLVYINELSLKFIDAIVVRPIGGDRSLSPLQLGRCGDGVGDVEMMMGVVRVGLVVVAVVRRLWWQPWRGVAVAVKGGKRGEDGVDRLEEQTDGEAVINSIKNGDQTLPCVTQVSIVRTSSTEQPPLKDKSMWSDQEKKIQKIDRLARSLLIQCLLNDIYSLIDSNKTAKDLWDALARHMLGSEYGEQDRKVVVLYEYETFKAIEGELLLDTYIRYLQVINDLRKYGYSKDNCELNFKFLINLQPKWKQYATMMRQNKNLMYINIDALYNILKQNQGDVNDVMGLKKKTVVVTSDPLALIAEKTKVSKRKEKVVVSSDSERSDDELKKITALLEKAFNRKKFYSKPTNNNLRTSSTSNSANKKQEFVKSDDKKEDKKVEEKKRDMSKFKCYSYKKECHFAKECKKAKVKDYEYYKTKMLLAKKDKDEQVLLAKDHAWM</sequence>
<feature type="region of interest" description="Disordered" evidence="2">
    <location>
        <begin position="1702"/>
        <end position="1736"/>
    </location>
</feature>
<organism evidence="5">
    <name type="scientific">Tanacetum cinerariifolium</name>
    <name type="common">Dalmatian daisy</name>
    <name type="synonym">Chrysanthemum cinerariifolium</name>
    <dbReference type="NCBI Taxonomy" id="118510"/>
    <lineage>
        <taxon>Eukaryota</taxon>
        <taxon>Viridiplantae</taxon>
        <taxon>Streptophyta</taxon>
        <taxon>Embryophyta</taxon>
        <taxon>Tracheophyta</taxon>
        <taxon>Spermatophyta</taxon>
        <taxon>Magnoliopsida</taxon>
        <taxon>eudicotyledons</taxon>
        <taxon>Gunneridae</taxon>
        <taxon>Pentapetalae</taxon>
        <taxon>asterids</taxon>
        <taxon>campanulids</taxon>
        <taxon>Asterales</taxon>
        <taxon>Asteraceae</taxon>
        <taxon>Asteroideae</taxon>
        <taxon>Anthemideae</taxon>
        <taxon>Anthemidinae</taxon>
        <taxon>Tanacetum</taxon>
    </lineage>
</organism>
<accession>A0A6L2N3D3</accession>
<feature type="region of interest" description="Disordered" evidence="2">
    <location>
        <begin position="1"/>
        <end position="30"/>
    </location>
</feature>
<feature type="compositionally biased region" description="Basic and acidic residues" evidence="2">
    <location>
        <begin position="1720"/>
        <end position="1736"/>
    </location>
</feature>
<dbReference type="InterPro" id="IPR025724">
    <property type="entry name" value="GAG-pre-integrase_dom"/>
</dbReference>
<proteinExistence type="predicted"/>
<dbReference type="EMBL" id="BKCJ010008127">
    <property type="protein sequence ID" value="GEU80700.1"/>
    <property type="molecule type" value="Genomic_DNA"/>
</dbReference>
<gene>
    <name evidence="5" type="ORF">Tci_052678</name>
</gene>
<feature type="domain" description="Reverse transcriptase Ty1/copia-type" evidence="3">
    <location>
        <begin position="594"/>
        <end position="673"/>
    </location>
</feature>
<evidence type="ECO:0000256" key="2">
    <source>
        <dbReference type="SAM" id="MobiDB-lite"/>
    </source>
</evidence>